<dbReference type="AlphaFoldDB" id="A0A811YPX8"/>
<gene>
    <name evidence="10" type="ORF">NYPRO_LOCUS9217</name>
</gene>
<keyword evidence="8" id="KW-0687">Ribonucleoprotein</keyword>
<comment type="similarity">
    <text evidence="1">Belongs to the universal ribosomal protein uS17 family.</text>
</comment>
<dbReference type="GO" id="GO:0006412">
    <property type="term" value="P:translation"/>
    <property type="evidence" value="ECO:0007669"/>
    <property type="project" value="InterPro"/>
</dbReference>
<evidence type="ECO:0000256" key="8">
    <source>
        <dbReference type="ARBA" id="ARBA00023274"/>
    </source>
</evidence>
<evidence type="ECO:0000256" key="5">
    <source>
        <dbReference type="ARBA" id="ARBA00022980"/>
    </source>
</evidence>
<dbReference type="GO" id="GO:0022627">
    <property type="term" value="C:cytosolic small ribosomal subunit"/>
    <property type="evidence" value="ECO:0007669"/>
    <property type="project" value="TreeGrafter"/>
</dbReference>
<dbReference type="SUPFAM" id="SSF50249">
    <property type="entry name" value="Nucleic acid-binding proteins"/>
    <property type="match status" value="1"/>
</dbReference>
<dbReference type="PANTHER" id="PTHR10744">
    <property type="entry name" value="40S RIBOSOMAL PROTEIN S11 FAMILY MEMBER"/>
    <property type="match status" value="1"/>
</dbReference>
<keyword evidence="7" id="KW-0564">Palmitate</keyword>
<keyword evidence="3" id="KW-0597">Phosphoprotein</keyword>
<dbReference type="InterPro" id="IPR000266">
    <property type="entry name" value="Ribosomal_uS17"/>
</dbReference>
<keyword evidence="4" id="KW-0164">Citrullination</keyword>
<dbReference type="Proteomes" id="UP000645828">
    <property type="component" value="Unassembled WGS sequence"/>
</dbReference>
<sequence length="108" mass="12418">MADIQTAHAYQKLLTIVQNKKMVLLRETGEERLLQRTIFLCGNYLHCILMYNYFKKHHKNIFTHLPPCFRDIHIGDMVTVGKCQPSNKTVCSGVLKIPKAMAARSQKS</sequence>
<evidence type="ECO:0000313" key="11">
    <source>
        <dbReference type="Proteomes" id="UP000645828"/>
    </source>
</evidence>
<name>A0A811YPX8_NYCPR</name>
<dbReference type="InterPro" id="IPR012340">
    <property type="entry name" value="NA-bd_OB-fold"/>
</dbReference>
<dbReference type="Pfam" id="PF00366">
    <property type="entry name" value="Ribosomal_S17"/>
    <property type="match status" value="1"/>
</dbReference>
<accession>A0A811YPX8</accession>
<evidence type="ECO:0000256" key="6">
    <source>
        <dbReference type="ARBA" id="ARBA00022990"/>
    </source>
</evidence>
<keyword evidence="6" id="KW-0007">Acetylation</keyword>
<organism evidence="10 11">
    <name type="scientific">Nyctereutes procyonoides</name>
    <name type="common">Raccoon dog</name>
    <name type="synonym">Canis procyonoides</name>
    <dbReference type="NCBI Taxonomy" id="34880"/>
    <lineage>
        <taxon>Eukaryota</taxon>
        <taxon>Metazoa</taxon>
        <taxon>Chordata</taxon>
        <taxon>Craniata</taxon>
        <taxon>Vertebrata</taxon>
        <taxon>Euteleostomi</taxon>
        <taxon>Mammalia</taxon>
        <taxon>Eutheria</taxon>
        <taxon>Laurasiatheria</taxon>
        <taxon>Carnivora</taxon>
        <taxon>Caniformia</taxon>
        <taxon>Canidae</taxon>
        <taxon>Nyctereutes</taxon>
    </lineage>
</organism>
<proteinExistence type="inferred from homology"/>
<evidence type="ECO:0000256" key="2">
    <source>
        <dbReference type="ARBA" id="ARBA00022481"/>
    </source>
</evidence>
<dbReference type="EMBL" id="CAJHUB010000677">
    <property type="protein sequence ID" value="CAD7676422.1"/>
    <property type="molecule type" value="Genomic_DNA"/>
</dbReference>
<evidence type="ECO:0000256" key="9">
    <source>
        <dbReference type="ARBA" id="ARBA00023288"/>
    </source>
</evidence>
<protein>
    <submittedName>
        <fullName evidence="10">(raccoon dog) hypothetical protein</fullName>
    </submittedName>
</protein>
<keyword evidence="5" id="KW-0689">Ribosomal protein</keyword>
<evidence type="ECO:0000256" key="1">
    <source>
        <dbReference type="ARBA" id="ARBA00010254"/>
    </source>
</evidence>
<dbReference type="GO" id="GO:0003735">
    <property type="term" value="F:structural constituent of ribosome"/>
    <property type="evidence" value="ECO:0007669"/>
    <property type="project" value="InterPro"/>
</dbReference>
<dbReference type="Gene3D" id="2.40.50.1000">
    <property type="match status" value="1"/>
</dbReference>
<comment type="caution">
    <text evidence="10">The sequence shown here is derived from an EMBL/GenBank/DDBJ whole genome shotgun (WGS) entry which is preliminary data.</text>
</comment>
<keyword evidence="11" id="KW-1185">Reference proteome</keyword>
<reference evidence="10" key="1">
    <citation type="submission" date="2020-12" db="EMBL/GenBank/DDBJ databases">
        <authorList>
            <consortium name="Molecular Ecology Group"/>
        </authorList>
    </citation>
    <scope>NUCLEOTIDE SEQUENCE</scope>
    <source>
        <strain evidence="10">TBG_1078</strain>
    </source>
</reference>
<keyword evidence="2" id="KW-0488">Methylation</keyword>
<evidence type="ECO:0000256" key="7">
    <source>
        <dbReference type="ARBA" id="ARBA00023139"/>
    </source>
</evidence>
<keyword evidence="9" id="KW-0449">Lipoprotein</keyword>
<dbReference type="PANTHER" id="PTHR10744:SF52">
    <property type="entry name" value="SMALL RIBOSOMAL SUBUNIT PROTEIN US17"/>
    <property type="match status" value="1"/>
</dbReference>
<evidence type="ECO:0000256" key="4">
    <source>
        <dbReference type="ARBA" id="ARBA00022934"/>
    </source>
</evidence>
<evidence type="ECO:0000256" key="3">
    <source>
        <dbReference type="ARBA" id="ARBA00022553"/>
    </source>
</evidence>
<evidence type="ECO:0000313" key="10">
    <source>
        <dbReference type="EMBL" id="CAD7676422.1"/>
    </source>
</evidence>